<dbReference type="OrthoDB" id="6119523at2759"/>
<name>A0A8S3RQK3_MYTED</name>
<dbReference type="PROSITE" id="PS50994">
    <property type="entry name" value="INTEGRASE"/>
    <property type="match status" value="1"/>
</dbReference>
<dbReference type="InterPro" id="IPR058913">
    <property type="entry name" value="Integrase_dom_put"/>
</dbReference>
<dbReference type="PANTHER" id="PTHR46791">
    <property type="entry name" value="EXPRESSED PROTEIN"/>
    <property type="match status" value="1"/>
</dbReference>
<gene>
    <name evidence="2" type="ORF">MEDL_24747</name>
</gene>
<proteinExistence type="predicted"/>
<dbReference type="InterPro" id="IPR001584">
    <property type="entry name" value="Integrase_cat-core"/>
</dbReference>
<evidence type="ECO:0000313" key="2">
    <source>
        <dbReference type="EMBL" id="CAG2210683.1"/>
    </source>
</evidence>
<feature type="domain" description="Integrase catalytic" evidence="1">
    <location>
        <begin position="189"/>
        <end position="368"/>
    </location>
</feature>
<dbReference type="Pfam" id="PF24764">
    <property type="entry name" value="rva_4"/>
    <property type="match status" value="1"/>
</dbReference>
<protein>
    <recommendedName>
        <fullName evidence="1">Integrase catalytic domain-containing protein</fullName>
    </recommendedName>
</protein>
<dbReference type="Proteomes" id="UP000683360">
    <property type="component" value="Unassembled WGS sequence"/>
</dbReference>
<evidence type="ECO:0000259" key="1">
    <source>
        <dbReference type="PROSITE" id="PS50994"/>
    </source>
</evidence>
<dbReference type="SUPFAM" id="SSF53098">
    <property type="entry name" value="Ribonuclease H-like"/>
    <property type="match status" value="1"/>
</dbReference>
<dbReference type="EMBL" id="CAJPWZ010001243">
    <property type="protein sequence ID" value="CAG2210683.1"/>
    <property type="molecule type" value="Genomic_DNA"/>
</dbReference>
<dbReference type="Gene3D" id="3.30.420.10">
    <property type="entry name" value="Ribonuclease H-like superfamily/Ribonuclease H"/>
    <property type="match status" value="1"/>
</dbReference>
<keyword evidence="3" id="KW-1185">Reference proteome</keyword>
<dbReference type="AlphaFoldDB" id="A0A8S3RQK3"/>
<dbReference type="InterPro" id="IPR012337">
    <property type="entry name" value="RNaseH-like_sf"/>
</dbReference>
<dbReference type="PANTHER" id="PTHR46791:SF5">
    <property type="entry name" value="CLR5 DOMAIN-CONTAINING PROTEIN-RELATED"/>
    <property type="match status" value="1"/>
</dbReference>
<comment type="caution">
    <text evidence="2">The sequence shown here is derived from an EMBL/GenBank/DDBJ whole genome shotgun (WGS) entry which is preliminary data.</text>
</comment>
<dbReference type="GO" id="GO:0003676">
    <property type="term" value="F:nucleic acid binding"/>
    <property type="evidence" value="ECO:0007669"/>
    <property type="project" value="InterPro"/>
</dbReference>
<reference evidence="2" key="1">
    <citation type="submission" date="2021-03" db="EMBL/GenBank/DDBJ databases">
        <authorList>
            <person name="Bekaert M."/>
        </authorList>
    </citation>
    <scope>NUCLEOTIDE SEQUENCE</scope>
</reference>
<evidence type="ECO:0000313" key="3">
    <source>
        <dbReference type="Proteomes" id="UP000683360"/>
    </source>
</evidence>
<dbReference type="GO" id="GO:0015074">
    <property type="term" value="P:DNA integration"/>
    <property type="evidence" value="ECO:0007669"/>
    <property type="project" value="InterPro"/>
</dbReference>
<dbReference type="InterPro" id="IPR036397">
    <property type="entry name" value="RNaseH_sf"/>
</dbReference>
<organism evidence="2 3">
    <name type="scientific">Mytilus edulis</name>
    <name type="common">Blue mussel</name>
    <dbReference type="NCBI Taxonomy" id="6550"/>
    <lineage>
        <taxon>Eukaryota</taxon>
        <taxon>Metazoa</taxon>
        <taxon>Spiralia</taxon>
        <taxon>Lophotrochozoa</taxon>
        <taxon>Mollusca</taxon>
        <taxon>Bivalvia</taxon>
        <taxon>Autobranchia</taxon>
        <taxon>Pteriomorphia</taxon>
        <taxon>Mytilida</taxon>
        <taxon>Mytiloidea</taxon>
        <taxon>Mytilidae</taxon>
        <taxon>Mytilinae</taxon>
        <taxon>Mytilus</taxon>
    </lineage>
</organism>
<sequence>MEDILHKLGLESLCKRFDEENITPSIVCKLSKYDLQCLGLVSSSDMMKLRVVCIKFGNPAPMQMKDSRKKYEISQTVLENLLERGFSIKDISKLLAVSERTIYRRMTHYGLTSCSFTDIDDDDLDKVLEETTLQFPRCGEKNAETAVGYKRNKGTNKVTRSRIRDALGRVDSDGTEERKKRRLHRRVYSVPAPNHLWHIDTNHKLIRWNFVISGGIDGFSRYVVFLNCVDNNRTETIFSCFQFGVQNNGIPMRVRSDQGLENLKVAEYMLTARGNKSSMLVGKSTHNQRIERLWRDIFEGVLSFFYDLFYFMEEQHILDPLNFSHILALHYVYMSKINAHLKMWTDAWNNHKIRTVNESPMCLFTAGLLNSHTPPVNVDNMTTLEEAFDYTTEQQNDQRPTLQPVDNDVSSECMRRLVTECPENWESVEFGIDIYERALGILNHSFV</sequence>
<accession>A0A8S3RQK3</accession>